<keyword evidence="2" id="KW-0378">Hydrolase</keyword>
<evidence type="ECO:0000313" key="4">
    <source>
        <dbReference type="EMBL" id="ATW24916.1"/>
    </source>
</evidence>
<evidence type="ECO:0000256" key="1">
    <source>
        <dbReference type="ARBA" id="ARBA00022741"/>
    </source>
</evidence>
<keyword evidence="5" id="KW-1185">Reference proteome</keyword>
<keyword evidence="1" id="KW-0547">Nucleotide-binding</keyword>
<keyword evidence="3" id="KW-0067">ATP-binding</keyword>
<dbReference type="GO" id="GO:0005524">
    <property type="term" value="F:ATP binding"/>
    <property type="evidence" value="ECO:0007669"/>
    <property type="project" value="UniProtKB-KW"/>
</dbReference>
<gene>
    <name evidence="4" type="ORF">DCMF_09155</name>
</gene>
<dbReference type="AlphaFoldDB" id="A0A3G1KR45"/>
<organism evidence="4 5">
    <name type="scientific">Formimonas warabiya</name>
    <dbReference type="NCBI Taxonomy" id="1761012"/>
    <lineage>
        <taxon>Bacteria</taxon>
        <taxon>Bacillati</taxon>
        <taxon>Bacillota</taxon>
        <taxon>Clostridia</taxon>
        <taxon>Eubacteriales</taxon>
        <taxon>Peptococcaceae</taxon>
        <taxon>Candidatus Formimonas</taxon>
    </lineage>
</organism>
<dbReference type="Gene3D" id="3.40.50.300">
    <property type="entry name" value="P-loop containing nucleotide triphosphate hydrolases"/>
    <property type="match status" value="1"/>
</dbReference>
<dbReference type="SUPFAM" id="SSF52540">
    <property type="entry name" value="P-loop containing nucleoside triphosphate hydrolases"/>
    <property type="match status" value="1"/>
</dbReference>
<sequence length="213" mass="24341">MCDPANSRYFLTLRYILSNITEKGGSVINNIFLTGKIQMGKSTLINRILAGFPGKVAGFRTLPYVENGQINGFYIESISEKPRPKELAFIARCRDNDHWEAFPLIFEQLGTSILKNSLAQEPDLIILDELGFFERNAMQFHIQVFEVLNSPIPVLGVLKQYDDKFLNAIRRREDVELITITERNREEMFQILEKRLEEVMSSVGLDGKKPGVV</sequence>
<dbReference type="PANTHER" id="PTHR43146">
    <property type="entry name" value="CANCER-RELATED NUCLEOSIDE-TRIPHOSPHATASE"/>
    <property type="match status" value="1"/>
</dbReference>
<dbReference type="KEGG" id="fwa:DCMF_09155"/>
<protein>
    <recommendedName>
        <fullName evidence="6">AAA family ATPase</fullName>
    </recommendedName>
</protein>
<evidence type="ECO:0000256" key="2">
    <source>
        <dbReference type="ARBA" id="ARBA00022801"/>
    </source>
</evidence>
<reference evidence="4 5" key="1">
    <citation type="submission" date="2016-10" db="EMBL/GenBank/DDBJ databases">
        <title>Complete Genome Sequence of Peptococcaceae strain DCMF.</title>
        <authorList>
            <person name="Edwards R.J."/>
            <person name="Holland S.I."/>
            <person name="Deshpande N.P."/>
            <person name="Wong Y.K."/>
            <person name="Ertan H."/>
            <person name="Manefield M."/>
            <person name="Russell T.L."/>
            <person name="Lee M.J."/>
        </authorList>
    </citation>
    <scope>NUCLEOTIDE SEQUENCE [LARGE SCALE GENOMIC DNA]</scope>
    <source>
        <strain evidence="4 5">DCMF</strain>
    </source>
</reference>
<dbReference type="PANTHER" id="PTHR43146:SF1">
    <property type="entry name" value="CANCER-RELATED NUCLEOSIDE-TRIPHOSPHATASE"/>
    <property type="match status" value="1"/>
</dbReference>
<dbReference type="Proteomes" id="UP000323521">
    <property type="component" value="Chromosome"/>
</dbReference>
<dbReference type="InterPro" id="IPR004948">
    <property type="entry name" value="Nuc-triphosphatase_THEP1"/>
</dbReference>
<dbReference type="EMBL" id="CP017634">
    <property type="protein sequence ID" value="ATW24916.1"/>
    <property type="molecule type" value="Genomic_DNA"/>
</dbReference>
<proteinExistence type="predicted"/>
<dbReference type="Pfam" id="PF03266">
    <property type="entry name" value="NTPase_1"/>
    <property type="match status" value="1"/>
</dbReference>
<dbReference type="GO" id="GO:0017111">
    <property type="term" value="F:ribonucleoside triphosphate phosphatase activity"/>
    <property type="evidence" value="ECO:0007669"/>
    <property type="project" value="InterPro"/>
</dbReference>
<name>A0A3G1KR45_FORW1</name>
<evidence type="ECO:0000256" key="3">
    <source>
        <dbReference type="ARBA" id="ARBA00022840"/>
    </source>
</evidence>
<dbReference type="InterPro" id="IPR027417">
    <property type="entry name" value="P-loop_NTPase"/>
</dbReference>
<evidence type="ECO:0000313" key="5">
    <source>
        <dbReference type="Proteomes" id="UP000323521"/>
    </source>
</evidence>
<accession>A0A3G1KR45</accession>
<evidence type="ECO:0008006" key="6">
    <source>
        <dbReference type="Google" id="ProtNLM"/>
    </source>
</evidence>